<dbReference type="EMBL" id="CAHIKZ030003556">
    <property type="protein sequence ID" value="CAE1301746.1"/>
    <property type="molecule type" value="Genomic_DNA"/>
</dbReference>
<organism evidence="3 4">
    <name type="scientific">Acanthosepion pharaonis</name>
    <name type="common">Pharaoh cuttlefish</name>
    <name type="synonym">Sepia pharaonis</name>
    <dbReference type="NCBI Taxonomy" id="158019"/>
    <lineage>
        <taxon>Eukaryota</taxon>
        <taxon>Metazoa</taxon>
        <taxon>Spiralia</taxon>
        <taxon>Lophotrochozoa</taxon>
        <taxon>Mollusca</taxon>
        <taxon>Cephalopoda</taxon>
        <taxon>Coleoidea</taxon>
        <taxon>Decapodiformes</taxon>
        <taxon>Sepiida</taxon>
        <taxon>Sepiina</taxon>
        <taxon>Sepiidae</taxon>
        <taxon>Acanthosepion</taxon>
    </lineage>
</organism>
<keyword evidence="1" id="KW-0472">Membrane</keyword>
<dbReference type="Proteomes" id="UP000597762">
    <property type="component" value="Unassembled WGS sequence"/>
</dbReference>
<feature type="domain" description="Fatty acyl-CoA reductase C-terminal" evidence="2">
    <location>
        <begin position="19"/>
        <end position="92"/>
    </location>
</feature>
<evidence type="ECO:0000256" key="1">
    <source>
        <dbReference type="SAM" id="Phobius"/>
    </source>
</evidence>
<dbReference type="EC" id="1.2.1.84" evidence="3"/>
<dbReference type="PANTHER" id="PTHR11011:SF45">
    <property type="entry name" value="FATTY ACYL-COA REDUCTASE CG8306-RELATED"/>
    <property type="match status" value="1"/>
</dbReference>
<name>A0A812DFZ3_ACAPH</name>
<dbReference type="CDD" id="cd09071">
    <property type="entry name" value="FAR_C"/>
    <property type="match status" value="1"/>
</dbReference>
<dbReference type="GO" id="GO:0102965">
    <property type="term" value="F:alcohol-forming long-chain fatty acyl-CoA reductase activity"/>
    <property type="evidence" value="ECO:0007669"/>
    <property type="project" value="UniProtKB-EC"/>
</dbReference>
<dbReference type="InterPro" id="IPR033640">
    <property type="entry name" value="FAR_C"/>
</dbReference>
<keyword evidence="4" id="KW-1185">Reference proteome</keyword>
<evidence type="ECO:0000313" key="3">
    <source>
        <dbReference type="EMBL" id="CAE1301746.1"/>
    </source>
</evidence>
<protein>
    <submittedName>
        <fullName evidence="3">FAR</fullName>
        <ecNumber evidence="3">1.2.1.84</ecNumber>
    </submittedName>
</protein>
<sequence>MFHDCFISFFLFFFPLSFFRMVKIYNRLHRTMGTLTYFTCHSWEWTYNNLDMLKNQLLPEDRKVFYLDPRPLHWPHYIENYCLGIKQFILNEDMSGLPAARAHLRKLRNIRYTFNSILMVVLWRVLIARSHLARNLWYLIMGLVSKVCQEFLDYQFHEALGCGETCHATTCLPVCLSTSPASHSLVDNCLLPCL</sequence>
<feature type="transmembrane region" description="Helical" evidence="1">
    <location>
        <begin position="112"/>
        <end position="132"/>
    </location>
</feature>
<dbReference type="GO" id="GO:0035336">
    <property type="term" value="P:long-chain fatty-acyl-CoA metabolic process"/>
    <property type="evidence" value="ECO:0007669"/>
    <property type="project" value="TreeGrafter"/>
</dbReference>
<keyword evidence="3" id="KW-0560">Oxidoreductase</keyword>
<reference evidence="3" key="1">
    <citation type="submission" date="2021-01" db="EMBL/GenBank/DDBJ databases">
        <authorList>
            <person name="Li R."/>
            <person name="Bekaert M."/>
        </authorList>
    </citation>
    <scope>NUCLEOTIDE SEQUENCE</scope>
    <source>
        <strain evidence="3">Farmed</strain>
    </source>
</reference>
<dbReference type="InterPro" id="IPR026055">
    <property type="entry name" value="FAR"/>
</dbReference>
<proteinExistence type="predicted"/>
<comment type="caution">
    <text evidence="3">The sequence shown here is derived from an EMBL/GenBank/DDBJ whole genome shotgun (WGS) entry which is preliminary data.</text>
</comment>
<keyword evidence="1" id="KW-1133">Transmembrane helix</keyword>
<gene>
    <name evidence="3" type="ORF">SPHA_54606</name>
</gene>
<dbReference type="PANTHER" id="PTHR11011">
    <property type="entry name" value="MALE STERILITY PROTEIN 2-RELATED"/>
    <property type="match status" value="1"/>
</dbReference>
<accession>A0A812DFZ3</accession>
<dbReference type="OrthoDB" id="429813at2759"/>
<keyword evidence="1" id="KW-0812">Transmembrane</keyword>
<evidence type="ECO:0000313" key="4">
    <source>
        <dbReference type="Proteomes" id="UP000597762"/>
    </source>
</evidence>
<dbReference type="AlphaFoldDB" id="A0A812DFZ3"/>
<evidence type="ECO:0000259" key="2">
    <source>
        <dbReference type="Pfam" id="PF03015"/>
    </source>
</evidence>
<dbReference type="GO" id="GO:0005777">
    <property type="term" value="C:peroxisome"/>
    <property type="evidence" value="ECO:0007669"/>
    <property type="project" value="TreeGrafter"/>
</dbReference>
<dbReference type="Pfam" id="PF03015">
    <property type="entry name" value="Sterile"/>
    <property type="match status" value="1"/>
</dbReference>
<feature type="transmembrane region" description="Helical" evidence="1">
    <location>
        <begin position="6"/>
        <end position="22"/>
    </location>
</feature>
<dbReference type="GO" id="GO:0080019">
    <property type="term" value="F:alcohol-forming very long-chain fatty acyl-CoA reductase activity"/>
    <property type="evidence" value="ECO:0007669"/>
    <property type="project" value="InterPro"/>
</dbReference>